<evidence type="ECO:0000256" key="2">
    <source>
        <dbReference type="SAM" id="MobiDB-lite"/>
    </source>
</evidence>
<dbReference type="KEGG" id="nai:NECAME_04466"/>
<keyword evidence="1 4" id="KW-0430">Lectin</keyword>
<accession>W2SSR7</accession>
<dbReference type="Pfam" id="PF00337">
    <property type="entry name" value="Gal-bind_lectin"/>
    <property type="match status" value="1"/>
</dbReference>
<gene>
    <name evidence="4" type="ORF">NECAME_04466</name>
</gene>
<keyword evidence="5" id="KW-1185">Reference proteome</keyword>
<dbReference type="InterPro" id="IPR013320">
    <property type="entry name" value="ConA-like_dom_sf"/>
</dbReference>
<dbReference type="SUPFAM" id="SSF49899">
    <property type="entry name" value="Concanavalin A-like lectins/glucanases"/>
    <property type="match status" value="1"/>
</dbReference>
<organism evidence="4 5">
    <name type="scientific">Necator americanus</name>
    <name type="common">Human hookworm</name>
    <dbReference type="NCBI Taxonomy" id="51031"/>
    <lineage>
        <taxon>Eukaryota</taxon>
        <taxon>Metazoa</taxon>
        <taxon>Ecdysozoa</taxon>
        <taxon>Nematoda</taxon>
        <taxon>Chromadorea</taxon>
        <taxon>Rhabditida</taxon>
        <taxon>Rhabditina</taxon>
        <taxon>Rhabditomorpha</taxon>
        <taxon>Strongyloidea</taxon>
        <taxon>Ancylostomatidae</taxon>
        <taxon>Bunostominae</taxon>
        <taxon>Necator</taxon>
    </lineage>
</organism>
<sequence>MAQTFSIAPIFASLSSDSCHGASNRYLSESEWESARLLSVRHFSQFRRSDMAAPQRFPLPNMPFRREVHSGCAIGTSISLRAQAFQAKERSFTIQLSTAKDIAVLVTVPVAKNGRMAVCARVGGKFSSEVDKPFLLPYEMKFTLHLRLAQFATEIYFNDNHMLDFVHRVNPAEIKEVHIEGPLIVEEVVFTPPQGSSLDPVPSYEQATNMGSDPIKEFRHLEIGPPSSSLTPVPAPFPGSSTSPVLIPTPGPPQIGLSSSVVNQPIAGIPLPSASTSTNPFVGSSSGTFPSPSPAGQLNSKSAIYEKNPQYVPTAFEQAQRYGTSSSTTTTPYYVTSPTPTPTHTPAPATSSGSSAMPVLQPTSFQAQPLQPTPYPSSSQALQPIPSYGPTTNTPYPQVMPQPHTSNQPFPTAPGMNPYGYQQYPTVVPGPQGMPMQPHYNPYQQQLPLQYTVPSAPYVPGYAPQHYPGYPVVYGSGCHVSFQMQFNSISPFGNFLLDWGYLIHLNLKLFSIFPPKEKTEAVAYSILPLRIGELIVGEQFLWFSFLSGKLYFVAQKSRRTVQENNAKQSSSDGVGSKDPHLNLQQSSFTTSRQRHSSILDASGMNPAVEETNIDQTTIQLLIRIELIELLMQNLSKKAQPEPGAVDVSSARESYPEFVKQIQEQLPRLAGIARSPEVTSALKNPRVLMALRNIQLSMSTIQREAPMLAEAFRSRLAAQSGATLPKRDTATSASATSTCISDPVLRREGDANVSRDTDILCLQYEGELDKLAKMGFTDKKRNLTAIRASN</sequence>
<dbReference type="AlphaFoldDB" id="W2SSR7"/>
<feature type="compositionally biased region" description="Polar residues" evidence="2">
    <location>
        <begin position="563"/>
        <end position="573"/>
    </location>
</feature>
<feature type="region of interest" description="Disordered" evidence="2">
    <location>
        <begin position="563"/>
        <end position="595"/>
    </location>
</feature>
<feature type="region of interest" description="Disordered" evidence="2">
    <location>
        <begin position="337"/>
        <end position="356"/>
    </location>
</feature>
<dbReference type="SMART" id="SM00908">
    <property type="entry name" value="Gal-bind_lectin"/>
    <property type="match status" value="1"/>
</dbReference>
<evidence type="ECO:0000259" key="3">
    <source>
        <dbReference type="PROSITE" id="PS51304"/>
    </source>
</evidence>
<dbReference type="OrthoDB" id="5871144at2759"/>
<feature type="domain" description="Galectin" evidence="3">
    <location>
        <begin position="64"/>
        <end position="191"/>
    </location>
</feature>
<evidence type="ECO:0000256" key="1">
    <source>
        <dbReference type="ARBA" id="ARBA00022734"/>
    </source>
</evidence>
<dbReference type="SMART" id="SM00276">
    <property type="entry name" value="GLECT"/>
    <property type="match status" value="1"/>
</dbReference>
<evidence type="ECO:0000313" key="4">
    <source>
        <dbReference type="EMBL" id="ETN72563.1"/>
    </source>
</evidence>
<dbReference type="GO" id="GO:0030246">
    <property type="term" value="F:carbohydrate binding"/>
    <property type="evidence" value="ECO:0007669"/>
    <property type="project" value="UniProtKB-KW"/>
</dbReference>
<dbReference type="Gene3D" id="2.60.120.200">
    <property type="match status" value="1"/>
</dbReference>
<evidence type="ECO:0000313" key="5">
    <source>
        <dbReference type="Proteomes" id="UP000053676"/>
    </source>
</evidence>
<dbReference type="EMBL" id="KI663873">
    <property type="protein sequence ID" value="ETN72563.1"/>
    <property type="molecule type" value="Genomic_DNA"/>
</dbReference>
<proteinExistence type="predicted"/>
<feature type="compositionally biased region" description="Low complexity" evidence="2">
    <location>
        <begin position="346"/>
        <end position="356"/>
    </location>
</feature>
<feature type="non-terminal residue" evidence="4">
    <location>
        <position position="789"/>
    </location>
</feature>
<dbReference type="InterPro" id="IPR001079">
    <property type="entry name" value="Galectin_CRD"/>
</dbReference>
<name>W2SSR7_NECAM</name>
<dbReference type="Proteomes" id="UP000053676">
    <property type="component" value="Unassembled WGS sequence"/>
</dbReference>
<dbReference type="PROSITE" id="PS51304">
    <property type="entry name" value="GALECTIN"/>
    <property type="match status" value="1"/>
</dbReference>
<reference evidence="5" key="1">
    <citation type="journal article" date="2014" name="Nat. Genet.">
        <title>Genome of the human hookworm Necator americanus.</title>
        <authorList>
            <person name="Tang Y.T."/>
            <person name="Gao X."/>
            <person name="Rosa B.A."/>
            <person name="Abubucker S."/>
            <person name="Hallsworth-Pepin K."/>
            <person name="Martin J."/>
            <person name="Tyagi R."/>
            <person name="Heizer E."/>
            <person name="Zhang X."/>
            <person name="Bhonagiri-Palsikar V."/>
            <person name="Minx P."/>
            <person name="Warren W.C."/>
            <person name="Wang Q."/>
            <person name="Zhan B."/>
            <person name="Hotez P.J."/>
            <person name="Sternberg P.W."/>
            <person name="Dougall A."/>
            <person name="Gaze S.T."/>
            <person name="Mulvenna J."/>
            <person name="Sotillo J."/>
            <person name="Ranganathan S."/>
            <person name="Rabelo E.M."/>
            <person name="Wilson R.K."/>
            <person name="Felgner P.L."/>
            <person name="Bethony J."/>
            <person name="Hawdon J.M."/>
            <person name="Gasser R.B."/>
            <person name="Loukas A."/>
            <person name="Mitreva M."/>
        </authorList>
    </citation>
    <scope>NUCLEOTIDE SEQUENCE [LARGE SCALE GENOMIC DNA]</scope>
</reference>
<protein>
    <submittedName>
        <fullName evidence="4">Galactoside-binding lectin</fullName>
    </submittedName>
</protein>
<feature type="compositionally biased region" description="Polar residues" evidence="2">
    <location>
        <begin position="582"/>
        <end position="591"/>
    </location>
</feature>